<dbReference type="PANTHER" id="PTHR46627">
    <property type="entry name" value="AMINOPEPTIDASE O"/>
    <property type="match status" value="1"/>
</dbReference>
<dbReference type="EMBL" id="JAAWVQ010040008">
    <property type="protein sequence ID" value="MBN3274480.1"/>
    <property type="molecule type" value="Genomic_DNA"/>
</dbReference>
<dbReference type="InterPro" id="IPR033577">
    <property type="entry name" value="AOPep"/>
</dbReference>
<dbReference type="SMART" id="SM01263">
    <property type="entry name" value="Leuk-A4-hydro_C"/>
    <property type="match status" value="1"/>
</dbReference>
<evidence type="ECO:0000256" key="5">
    <source>
        <dbReference type="ARBA" id="ARBA00022801"/>
    </source>
</evidence>
<evidence type="ECO:0000256" key="1">
    <source>
        <dbReference type="ARBA" id="ARBA00001947"/>
    </source>
</evidence>
<evidence type="ECO:0000256" key="4">
    <source>
        <dbReference type="ARBA" id="ARBA00022723"/>
    </source>
</evidence>
<dbReference type="InterPro" id="IPR038502">
    <property type="entry name" value="M1_LTA-4_hydro/amino_C_sf"/>
</dbReference>
<feature type="non-terminal residue" evidence="10">
    <location>
        <position position="803"/>
    </location>
</feature>
<dbReference type="InterPro" id="IPR042097">
    <property type="entry name" value="Aminopeptidase_N-like_N_sf"/>
</dbReference>
<keyword evidence="3" id="KW-0645">Protease</keyword>
<comment type="cofactor">
    <cofactor evidence="1">
        <name>Zn(2+)</name>
        <dbReference type="ChEBI" id="CHEBI:29105"/>
    </cofactor>
</comment>
<comment type="caution">
    <text evidence="10">The sequence shown here is derived from an EMBL/GenBank/DDBJ whole genome shotgun (WGS) entry which is preliminary data.</text>
</comment>
<sequence>MDPNLDPSKDDLPLRANTNHMLVRHYVLDLAVHFQRKVISGNIVLFFESRKDGHKFCNPVGNESCVQRVSCFPVTSIYSPPSDTNNAGALGSDGKDTDKNCNHGNMETPSRIFNSKKDCGDTAESRNEDFVLVLDCCDLSVLKVEEVDAAVVPGIWELDGQCTEDGLSKELSNRQQRQTLHRLENLPSRSWQEQHDLFLQCSRVPGCGELPFEMDSWSLQIRKPGIKMARYFPHLVRIWYETKPDGASVRWTKDQSNSSYYLTIKLFMNPVMFSFIESYILFSSLVLSVIVFCQYVIHNVIKQPINPICVSSWFYYVTMPMPASTFTIAVGHWIEAKLEDSLLTSSAEETCSSSQLPCSHMDYPCRFQDPAAQVQAVIPHRVFTPHCLKEKSQEILLPLLPRCLTAAHSVLGTHPFPRLDVLLVPAGFSSLGMASPHIMFLSQSVLAGKAHLCGARLCHEIAHAWFGLAIGAQDWTEEWISEGFATFFEDVFWTNAQKLPQKEAAEQYELKALLRWRRLREELQNSEEELQVLRPNREQTGEVSPSGASLVKHGLNPCKIFMQVHYLKGYFLLRFLASKIGEERYLKFFRLFVQKTHGRLILSQDFLQMLLEKFPEIKRQGLALDMIYEDWLDSAGIPKPLLEESDAWLENQLVEEVKREVAKWIHFNQRNRKGTKRKRRAEERVIFKEVLPDQLVLLLELLLEEESLSVGTLRWLERRYSLCEQDAEVRHRWCELVVKHKHTAAYKDVEQFLKKDQAMGVYLYGELMVHEDARQQGLAKSCFRAVHEEMDPTSKKVVEEMIL</sequence>
<dbReference type="InterPro" id="IPR027268">
    <property type="entry name" value="Peptidase_M4/M1_CTD_sf"/>
</dbReference>
<dbReference type="SUPFAM" id="SSF48371">
    <property type="entry name" value="ARM repeat"/>
    <property type="match status" value="1"/>
</dbReference>
<dbReference type="SUPFAM" id="SSF63737">
    <property type="entry name" value="Leukotriene A4 hydrolase N-terminal domain"/>
    <property type="match status" value="1"/>
</dbReference>
<keyword evidence="10" id="KW-0031">Aminopeptidase</keyword>
<evidence type="ECO:0000259" key="9">
    <source>
        <dbReference type="SMART" id="SM01263"/>
    </source>
</evidence>
<evidence type="ECO:0000256" key="6">
    <source>
        <dbReference type="ARBA" id="ARBA00022833"/>
    </source>
</evidence>
<evidence type="ECO:0000256" key="8">
    <source>
        <dbReference type="SAM" id="Phobius"/>
    </source>
</evidence>
<gene>
    <name evidence="10" type="primary">Aopep</name>
    <name evidence="10" type="ORF">GTO93_0019155</name>
</gene>
<proteinExistence type="inferred from homology"/>
<evidence type="ECO:0000256" key="2">
    <source>
        <dbReference type="ARBA" id="ARBA00010136"/>
    </source>
</evidence>
<reference evidence="10" key="1">
    <citation type="journal article" date="2021" name="Cell">
        <title>Tracing the genetic footprints of vertebrate landing in non-teleost ray-finned fishes.</title>
        <authorList>
            <person name="Bi X."/>
            <person name="Wang K."/>
            <person name="Yang L."/>
            <person name="Pan H."/>
            <person name="Jiang H."/>
            <person name="Wei Q."/>
            <person name="Fang M."/>
            <person name="Yu H."/>
            <person name="Zhu C."/>
            <person name="Cai Y."/>
            <person name="He Y."/>
            <person name="Gan X."/>
            <person name="Zeng H."/>
            <person name="Yu D."/>
            <person name="Zhu Y."/>
            <person name="Jiang H."/>
            <person name="Qiu Q."/>
            <person name="Yang H."/>
            <person name="Zhang Y.E."/>
            <person name="Wang W."/>
            <person name="Zhu M."/>
            <person name="He S."/>
            <person name="Zhang G."/>
        </authorList>
    </citation>
    <scope>NUCLEOTIDE SEQUENCE</scope>
    <source>
        <strain evidence="10">Pddl_001</strain>
    </source>
</reference>
<evidence type="ECO:0000313" key="10">
    <source>
        <dbReference type="EMBL" id="MBN3274480.1"/>
    </source>
</evidence>
<organism evidence="10 11">
    <name type="scientific">Polyodon spathula</name>
    <name type="common">North American paddlefish</name>
    <name type="synonym">Squalus spathula</name>
    <dbReference type="NCBI Taxonomy" id="7913"/>
    <lineage>
        <taxon>Eukaryota</taxon>
        <taxon>Metazoa</taxon>
        <taxon>Chordata</taxon>
        <taxon>Craniata</taxon>
        <taxon>Vertebrata</taxon>
        <taxon>Euteleostomi</taxon>
        <taxon>Actinopterygii</taxon>
        <taxon>Chondrostei</taxon>
        <taxon>Acipenseriformes</taxon>
        <taxon>Polyodontidae</taxon>
        <taxon>Polyodon</taxon>
    </lineage>
</organism>
<dbReference type="InterPro" id="IPR015211">
    <property type="entry name" value="Peptidase_M1_C"/>
</dbReference>
<dbReference type="GO" id="GO:0004177">
    <property type="term" value="F:aminopeptidase activity"/>
    <property type="evidence" value="ECO:0007669"/>
    <property type="project" value="UniProtKB-KW"/>
</dbReference>
<accession>A0ABS2XJL3</accession>
<dbReference type="Pfam" id="PF09127">
    <property type="entry name" value="Leuk-A4-hydro_C"/>
    <property type="match status" value="1"/>
</dbReference>
<evidence type="ECO:0000256" key="3">
    <source>
        <dbReference type="ARBA" id="ARBA00022670"/>
    </source>
</evidence>
<name>A0ABS2XJL3_POLSP</name>
<dbReference type="InterPro" id="IPR016024">
    <property type="entry name" value="ARM-type_fold"/>
</dbReference>
<protein>
    <submittedName>
        <fullName evidence="10">AMPO Aminopeptidase</fullName>
    </submittedName>
</protein>
<evidence type="ECO:0000256" key="7">
    <source>
        <dbReference type="ARBA" id="ARBA00023049"/>
    </source>
</evidence>
<keyword evidence="8" id="KW-0812">Transmembrane</keyword>
<dbReference type="Gene3D" id="1.10.390.10">
    <property type="entry name" value="Neutral Protease Domain 2"/>
    <property type="match status" value="1"/>
</dbReference>
<feature type="non-terminal residue" evidence="10">
    <location>
        <position position="1"/>
    </location>
</feature>
<dbReference type="PANTHER" id="PTHR46627:SF1">
    <property type="entry name" value="AMINOPEPTIDASE O"/>
    <property type="match status" value="1"/>
</dbReference>
<feature type="transmembrane region" description="Helical" evidence="8">
    <location>
        <begin position="313"/>
        <end position="334"/>
    </location>
</feature>
<keyword evidence="5" id="KW-0378">Hydrolase</keyword>
<keyword evidence="11" id="KW-1185">Reference proteome</keyword>
<dbReference type="Proteomes" id="UP001166093">
    <property type="component" value="Unassembled WGS sequence"/>
</dbReference>
<comment type="similarity">
    <text evidence="2">Belongs to the peptidase M1 family.</text>
</comment>
<keyword evidence="8" id="KW-1133">Transmembrane helix</keyword>
<dbReference type="Pfam" id="PF01433">
    <property type="entry name" value="Peptidase_M1"/>
    <property type="match status" value="1"/>
</dbReference>
<evidence type="ECO:0000313" key="11">
    <source>
        <dbReference type="Proteomes" id="UP001166093"/>
    </source>
</evidence>
<keyword evidence="8" id="KW-0472">Membrane</keyword>
<feature type="transmembrane region" description="Helical" evidence="8">
    <location>
        <begin position="279"/>
        <end position="301"/>
    </location>
</feature>
<dbReference type="Gene3D" id="1.25.40.320">
    <property type="entry name" value="Peptidase M1, leukotriene A4 hydrolase/aminopeptidase C-terminal domain"/>
    <property type="match status" value="1"/>
</dbReference>
<feature type="domain" description="Peptidase M1 leukotriene A4 hydrolase/aminopeptidase C-terminal" evidence="9">
    <location>
        <begin position="652"/>
        <end position="802"/>
    </location>
</feature>
<keyword evidence="7" id="KW-0482">Metalloprotease</keyword>
<dbReference type="InterPro" id="IPR014782">
    <property type="entry name" value="Peptidase_M1_dom"/>
</dbReference>
<keyword evidence="4" id="KW-0479">Metal-binding</keyword>
<dbReference type="Gene3D" id="3.30.2010.30">
    <property type="match status" value="1"/>
</dbReference>
<keyword evidence="6" id="KW-0862">Zinc</keyword>
<dbReference type="SUPFAM" id="SSF55486">
    <property type="entry name" value="Metalloproteases ('zincins'), catalytic domain"/>
    <property type="match status" value="1"/>
</dbReference>